<comment type="subcellular location">
    <subcellularLocation>
        <location evidence="1">Nucleus</location>
    </subcellularLocation>
</comment>
<evidence type="ECO:0000259" key="8">
    <source>
        <dbReference type="Pfam" id="PF03847"/>
    </source>
</evidence>
<sequence length="668" mass="75565">MNTSDFQHLSRSADNQQQMQPQHHQQAYFLNLQQQQQHQRNQAMQLQHQQIPNSHNMSLQQNFMTPTQHHQQIQQQIRSPTPPHQGMLQQRQQAAFQQQHGMIHGMHRIQQQNSPQQHFQSQQSPRPIVRPINVTSPQRQQQIHAVTQQQIQQQHYSQFARPTEVPMSTQAQFMQQSSSQFSTGNNIGNIQGQHLRQMLIPQQSSASPVFRQNIIQREQLPKTVCNSIRFPSQSVTTTLASTDKLSSHQELHILQQNYTSGQINHQQLPPYSIDNEQQQRLIQHQQQIPPRTSVVHSHHQQSSHQIQPYLSTNMGVGLNNQTNIASAVSSNGQLLAGNISGGAATRTPLFVSSHNQQQQVYVVQQQQQKQSSVVDNTECFASPSFMNIQQKNGTPITAILLNEDGLGNNGRLSSNNLNLIEQSLNGSNGNGNYVFLHPKTDYLIGQHGTNNGEEPSPSNYIEQIQVFLLKLFLNYFLQIHQELQQHLKNSVPSINKKKINYSKQSLSKSCQQKNIVNVENSLVNNSNNIISTSKQPESNLNNREALDTFVKSVDPNEVLEDEVSDALQLLLDDYVDEIIRNSVKLCKHRNSTKLEARDVNFVLANQMKLTIDTETNGINNSLLLNNNSSSGVGGSTSTFFQQSSASKRAPLVAHQQRMALINKTIKKL</sequence>
<evidence type="ECO:0000313" key="9">
    <source>
        <dbReference type="EMBL" id="KAF7632785.1"/>
    </source>
</evidence>
<evidence type="ECO:0000256" key="1">
    <source>
        <dbReference type="ARBA" id="ARBA00004123"/>
    </source>
</evidence>
<evidence type="ECO:0000313" key="10">
    <source>
        <dbReference type="Proteomes" id="UP000605970"/>
    </source>
</evidence>
<evidence type="ECO:0000256" key="2">
    <source>
        <dbReference type="ARBA" id="ARBA00007530"/>
    </source>
</evidence>
<reference evidence="9" key="1">
    <citation type="journal article" date="2020" name="Ecol. Evol.">
        <title>Genome structure and content of the rice root-knot nematode (Meloidogyne graminicola).</title>
        <authorList>
            <person name="Phan N.T."/>
            <person name="Danchin E.G.J."/>
            <person name="Klopp C."/>
            <person name="Perfus-Barbeoch L."/>
            <person name="Kozlowski D.K."/>
            <person name="Koutsovoulos G.D."/>
            <person name="Lopez-Roques C."/>
            <person name="Bouchez O."/>
            <person name="Zahm M."/>
            <person name="Besnard G."/>
            <person name="Bellafiore S."/>
        </authorList>
    </citation>
    <scope>NUCLEOTIDE SEQUENCE</scope>
    <source>
        <strain evidence="9">VN-18</strain>
    </source>
</reference>
<feature type="region of interest" description="Disordered" evidence="7">
    <location>
        <begin position="1"/>
        <end position="23"/>
    </location>
</feature>
<dbReference type="GO" id="GO:0046982">
    <property type="term" value="F:protein heterodimerization activity"/>
    <property type="evidence" value="ECO:0007669"/>
    <property type="project" value="InterPro"/>
</dbReference>
<keyword evidence="10" id="KW-1185">Reference proteome</keyword>
<evidence type="ECO:0000256" key="7">
    <source>
        <dbReference type="SAM" id="MobiDB-lite"/>
    </source>
</evidence>
<keyword evidence="5" id="KW-0804">Transcription</keyword>
<dbReference type="GO" id="GO:0000124">
    <property type="term" value="C:SAGA complex"/>
    <property type="evidence" value="ECO:0007669"/>
    <property type="project" value="InterPro"/>
</dbReference>
<protein>
    <recommendedName>
        <fullName evidence="3">Transcription initiation factor TFIID subunit 12</fullName>
    </recommendedName>
</protein>
<dbReference type="Gene3D" id="1.10.20.10">
    <property type="entry name" value="Histone, subunit A"/>
    <property type="match status" value="1"/>
</dbReference>
<feature type="domain" description="Transcription initiation factor TFIID subunit 12" evidence="8">
    <location>
        <begin position="545"/>
        <end position="607"/>
    </location>
</feature>
<dbReference type="InterPro" id="IPR003228">
    <property type="entry name" value="TFIID_TAF12_dom"/>
</dbReference>
<feature type="compositionally biased region" description="Polar residues" evidence="7">
    <location>
        <begin position="1"/>
        <end position="15"/>
    </location>
</feature>
<dbReference type="GO" id="GO:0051123">
    <property type="term" value="P:RNA polymerase II preinitiation complex assembly"/>
    <property type="evidence" value="ECO:0007669"/>
    <property type="project" value="TreeGrafter"/>
</dbReference>
<comment type="similarity">
    <text evidence="2">Belongs to the TAF12 family.</text>
</comment>
<dbReference type="InterPro" id="IPR009072">
    <property type="entry name" value="Histone-fold"/>
</dbReference>
<dbReference type="PANTHER" id="PTHR12264:SF21">
    <property type="entry name" value="TRANSCRIPTION INITIATION FACTOR TFIID SUBUNIT 12"/>
    <property type="match status" value="1"/>
</dbReference>
<keyword evidence="4" id="KW-0805">Transcription regulation</keyword>
<evidence type="ECO:0000256" key="6">
    <source>
        <dbReference type="ARBA" id="ARBA00023242"/>
    </source>
</evidence>
<dbReference type="AlphaFoldDB" id="A0A8S9ZHL6"/>
<dbReference type="PANTHER" id="PTHR12264">
    <property type="entry name" value="TRANSCRIPTION INITIATION FACTOR TFIID SUBUNIT 12"/>
    <property type="match status" value="1"/>
</dbReference>
<dbReference type="InterPro" id="IPR037794">
    <property type="entry name" value="TAF12"/>
</dbReference>
<dbReference type="GO" id="GO:0003677">
    <property type="term" value="F:DNA binding"/>
    <property type="evidence" value="ECO:0007669"/>
    <property type="project" value="TreeGrafter"/>
</dbReference>
<dbReference type="GO" id="GO:0005669">
    <property type="term" value="C:transcription factor TFIID complex"/>
    <property type="evidence" value="ECO:0007669"/>
    <property type="project" value="InterPro"/>
</dbReference>
<dbReference type="Proteomes" id="UP000605970">
    <property type="component" value="Unassembled WGS sequence"/>
</dbReference>
<proteinExistence type="inferred from homology"/>
<keyword evidence="6" id="KW-0539">Nucleus</keyword>
<dbReference type="Pfam" id="PF03847">
    <property type="entry name" value="TFIID_20kDa"/>
    <property type="match status" value="1"/>
</dbReference>
<accession>A0A8S9ZHL6</accession>
<dbReference type="OrthoDB" id="2193432at2759"/>
<dbReference type="SUPFAM" id="SSF47113">
    <property type="entry name" value="Histone-fold"/>
    <property type="match status" value="1"/>
</dbReference>
<dbReference type="EMBL" id="JABEBT010000094">
    <property type="protein sequence ID" value="KAF7632785.1"/>
    <property type="molecule type" value="Genomic_DNA"/>
</dbReference>
<dbReference type="CDD" id="cd07981">
    <property type="entry name" value="HFD_TAF12"/>
    <property type="match status" value="1"/>
</dbReference>
<comment type="caution">
    <text evidence="9">The sequence shown here is derived from an EMBL/GenBank/DDBJ whole genome shotgun (WGS) entry which is preliminary data.</text>
</comment>
<organism evidence="9 10">
    <name type="scientific">Meloidogyne graminicola</name>
    <dbReference type="NCBI Taxonomy" id="189291"/>
    <lineage>
        <taxon>Eukaryota</taxon>
        <taxon>Metazoa</taxon>
        <taxon>Ecdysozoa</taxon>
        <taxon>Nematoda</taxon>
        <taxon>Chromadorea</taxon>
        <taxon>Rhabditida</taxon>
        <taxon>Tylenchina</taxon>
        <taxon>Tylenchomorpha</taxon>
        <taxon>Tylenchoidea</taxon>
        <taxon>Meloidogynidae</taxon>
        <taxon>Meloidogyninae</taxon>
        <taxon>Meloidogyne</taxon>
    </lineage>
</organism>
<name>A0A8S9ZHL6_9BILA</name>
<dbReference type="GO" id="GO:0017025">
    <property type="term" value="F:TBP-class protein binding"/>
    <property type="evidence" value="ECO:0007669"/>
    <property type="project" value="TreeGrafter"/>
</dbReference>
<evidence type="ECO:0000256" key="4">
    <source>
        <dbReference type="ARBA" id="ARBA00023015"/>
    </source>
</evidence>
<gene>
    <name evidence="9" type="ORF">Mgra_00007847</name>
</gene>
<evidence type="ECO:0000256" key="3">
    <source>
        <dbReference type="ARBA" id="ARBA00017484"/>
    </source>
</evidence>
<evidence type="ECO:0000256" key="5">
    <source>
        <dbReference type="ARBA" id="ARBA00023163"/>
    </source>
</evidence>